<evidence type="ECO:0000256" key="2">
    <source>
        <dbReference type="ARBA" id="ARBA00022679"/>
    </source>
</evidence>
<gene>
    <name evidence="4" type="ORF">SVIM_LOCUS341149</name>
</gene>
<dbReference type="EMBL" id="CAADRP010001741">
    <property type="protein sequence ID" value="VFU50922.1"/>
    <property type="molecule type" value="Genomic_DNA"/>
</dbReference>
<protein>
    <recommendedName>
        <fullName evidence="5">Acyltransferase</fullName>
    </recommendedName>
</protein>
<evidence type="ECO:0008006" key="5">
    <source>
        <dbReference type="Google" id="ProtNLM"/>
    </source>
</evidence>
<name>A0A6N2MDJ5_SALVM</name>
<dbReference type="GO" id="GO:0019432">
    <property type="term" value="P:triglyceride biosynthetic process"/>
    <property type="evidence" value="ECO:0007669"/>
    <property type="project" value="UniProtKB-ARBA"/>
</dbReference>
<evidence type="ECO:0000313" key="4">
    <source>
        <dbReference type="EMBL" id="VFU50922.1"/>
    </source>
</evidence>
<keyword evidence="2" id="KW-0808">Transferase</keyword>
<accession>A0A6N2MDJ5</accession>
<comment type="similarity">
    <text evidence="1">Belongs to the diacylglycerol acyltransferase family.</text>
</comment>
<dbReference type="PANTHER" id="PTHR22753:SF24">
    <property type="entry name" value="ESTERASE_LIPASE_THIOESTERASE FAMILY PROTEIN"/>
    <property type="match status" value="1"/>
</dbReference>
<sequence>MMPPLQQFDAVRTIGAVPVSGSNFYKLMSSKAHALLYPGGMREASHRKGEEYKLFWPEKSEFVRMASRFGTKIVPFGVVGEDDFGANVQSITAFKEEAGTKRPGRSS</sequence>
<dbReference type="PANTHER" id="PTHR22753">
    <property type="entry name" value="TRANSMEMBRANE PROTEIN 68"/>
    <property type="match status" value="1"/>
</dbReference>
<dbReference type="GO" id="GO:0016020">
    <property type="term" value="C:membrane"/>
    <property type="evidence" value="ECO:0007669"/>
    <property type="project" value="TreeGrafter"/>
</dbReference>
<organism evidence="4">
    <name type="scientific">Salix viminalis</name>
    <name type="common">Common osier</name>
    <name type="synonym">Basket willow</name>
    <dbReference type="NCBI Taxonomy" id="40686"/>
    <lineage>
        <taxon>Eukaryota</taxon>
        <taxon>Viridiplantae</taxon>
        <taxon>Streptophyta</taxon>
        <taxon>Embryophyta</taxon>
        <taxon>Tracheophyta</taxon>
        <taxon>Spermatophyta</taxon>
        <taxon>Magnoliopsida</taxon>
        <taxon>eudicotyledons</taxon>
        <taxon>Gunneridae</taxon>
        <taxon>Pentapetalae</taxon>
        <taxon>rosids</taxon>
        <taxon>fabids</taxon>
        <taxon>Malpighiales</taxon>
        <taxon>Salicaceae</taxon>
        <taxon>Saliceae</taxon>
        <taxon>Salix</taxon>
    </lineage>
</organism>
<keyword evidence="3" id="KW-0012">Acyltransferase</keyword>
<dbReference type="Pfam" id="PF03982">
    <property type="entry name" value="DAGAT"/>
    <property type="match status" value="1"/>
</dbReference>
<dbReference type="GO" id="GO:0004144">
    <property type="term" value="F:diacylglycerol O-acyltransferase activity"/>
    <property type="evidence" value="ECO:0007669"/>
    <property type="project" value="UniProtKB-ARBA"/>
</dbReference>
<evidence type="ECO:0000256" key="3">
    <source>
        <dbReference type="ARBA" id="ARBA00023315"/>
    </source>
</evidence>
<reference evidence="4" key="1">
    <citation type="submission" date="2019-03" db="EMBL/GenBank/DDBJ databases">
        <authorList>
            <person name="Mank J."/>
            <person name="Almeida P."/>
        </authorList>
    </citation>
    <scope>NUCLEOTIDE SEQUENCE</scope>
    <source>
        <strain evidence="4">78183</strain>
    </source>
</reference>
<dbReference type="InterPro" id="IPR007130">
    <property type="entry name" value="DAGAT"/>
</dbReference>
<proteinExistence type="inferred from homology"/>
<dbReference type="AlphaFoldDB" id="A0A6N2MDJ5"/>
<evidence type="ECO:0000256" key="1">
    <source>
        <dbReference type="ARBA" id="ARBA00005420"/>
    </source>
</evidence>